<accession>A0ABP1MZC4</accession>
<dbReference type="EMBL" id="CAXAJV020001281">
    <property type="protein sequence ID" value="CAL7934039.1"/>
    <property type="molecule type" value="Genomic_DNA"/>
</dbReference>
<sequence>MWHFYVHRPELMYQRTITAISNVFPAAASKDRSQCCLVAGYRQVSDGCLDINRAAPLCITKLTPAGSRTNVGEGVSRSSRHRGKFKYFKAVKLLSEH</sequence>
<dbReference type="Proteomes" id="UP001642520">
    <property type="component" value="Unassembled WGS sequence"/>
</dbReference>
<protein>
    <submittedName>
        <fullName evidence="1">Uncharacterized protein</fullName>
    </submittedName>
</protein>
<gene>
    <name evidence="1" type="ORF">XYLVIOL_LOCUS813</name>
</gene>
<organism evidence="1 2">
    <name type="scientific">Xylocopa violacea</name>
    <name type="common">Violet carpenter bee</name>
    <name type="synonym">Apis violacea</name>
    <dbReference type="NCBI Taxonomy" id="135666"/>
    <lineage>
        <taxon>Eukaryota</taxon>
        <taxon>Metazoa</taxon>
        <taxon>Ecdysozoa</taxon>
        <taxon>Arthropoda</taxon>
        <taxon>Hexapoda</taxon>
        <taxon>Insecta</taxon>
        <taxon>Pterygota</taxon>
        <taxon>Neoptera</taxon>
        <taxon>Endopterygota</taxon>
        <taxon>Hymenoptera</taxon>
        <taxon>Apocrita</taxon>
        <taxon>Aculeata</taxon>
        <taxon>Apoidea</taxon>
        <taxon>Anthophila</taxon>
        <taxon>Apidae</taxon>
        <taxon>Xylocopa</taxon>
        <taxon>Xylocopa</taxon>
    </lineage>
</organism>
<name>A0ABP1MZC4_XYLVO</name>
<proteinExistence type="predicted"/>
<evidence type="ECO:0000313" key="2">
    <source>
        <dbReference type="Proteomes" id="UP001642520"/>
    </source>
</evidence>
<comment type="caution">
    <text evidence="1">The sequence shown here is derived from an EMBL/GenBank/DDBJ whole genome shotgun (WGS) entry which is preliminary data.</text>
</comment>
<keyword evidence="2" id="KW-1185">Reference proteome</keyword>
<reference evidence="1 2" key="1">
    <citation type="submission" date="2024-08" db="EMBL/GenBank/DDBJ databases">
        <authorList>
            <person name="Will J Nash"/>
            <person name="Angela Man"/>
            <person name="Seanna McTaggart"/>
            <person name="Kendall Baker"/>
            <person name="Tom Barker"/>
            <person name="Leah Catchpole"/>
            <person name="Alex Durrant"/>
            <person name="Karim Gharbi"/>
            <person name="Naomi Irish"/>
            <person name="Gemy Kaithakottil"/>
            <person name="Debby Ku"/>
            <person name="Aaliyah Providence"/>
            <person name="Felix Shaw"/>
            <person name="David Swarbreck"/>
            <person name="Chris Watkins"/>
            <person name="Ann M. McCartney"/>
            <person name="Giulio Formenti"/>
            <person name="Alice Mouton"/>
            <person name="Noel Vella"/>
            <person name="Bjorn M von Reumont"/>
            <person name="Adriana Vella"/>
            <person name="Wilfried Haerty"/>
        </authorList>
    </citation>
    <scope>NUCLEOTIDE SEQUENCE [LARGE SCALE GENOMIC DNA]</scope>
</reference>
<evidence type="ECO:0000313" key="1">
    <source>
        <dbReference type="EMBL" id="CAL7934039.1"/>
    </source>
</evidence>